<reference evidence="1" key="1">
    <citation type="submission" date="2018-12" db="EMBL/GenBank/DDBJ databases">
        <authorList>
            <person name="Will S."/>
            <person name="Neumann-Schaal M."/>
            <person name="Henke P."/>
        </authorList>
    </citation>
    <scope>NUCLEOTIDE SEQUENCE</scope>
    <source>
        <strain evidence="1">PCC 7102</strain>
    </source>
</reference>
<proteinExistence type="predicted"/>
<organism evidence="1 2">
    <name type="scientific">Dulcicalothrix desertica PCC 7102</name>
    <dbReference type="NCBI Taxonomy" id="232991"/>
    <lineage>
        <taxon>Bacteria</taxon>
        <taxon>Bacillati</taxon>
        <taxon>Cyanobacteriota</taxon>
        <taxon>Cyanophyceae</taxon>
        <taxon>Nostocales</taxon>
        <taxon>Calotrichaceae</taxon>
        <taxon>Dulcicalothrix</taxon>
    </lineage>
</organism>
<dbReference type="Proteomes" id="UP000271624">
    <property type="component" value="Unassembled WGS sequence"/>
</dbReference>
<dbReference type="EMBL" id="RSCL01000008">
    <property type="protein sequence ID" value="RUT05704.1"/>
    <property type="molecule type" value="Genomic_DNA"/>
</dbReference>
<evidence type="ECO:0000313" key="2">
    <source>
        <dbReference type="Proteomes" id="UP000271624"/>
    </source>
</evidence>
<evidence type="ECO:0000313" key="1">
    <source>
        <dbReference type="EMBL" id="RUT05704.1"/>
    </source>
</evidence>
<dbReference type="OrthoDB" id="515437at2"/>
<sequence length="77" mass="8790">MNTQEILQVLPNLSLEDHLIIVEAALKLINQERNLSRIEQKRQLQAAAMMAVSDYAPESTLLVFSELDGEDFHDYSM</sequence>
<reference evidence="1" key="2">
    <citation type="journal article" date="2019" name="Genome Biol. Evol.">
        <title>Day and night: Metabolic profiles and evolutionary relationships of six axenic non-marine cyanobacteria.</title>
        <authorList>
            <person name="Will S.E."/>
            <person name="Henke P."/>
            <person name="Boedeker C."/>
            <person name="Huang S."/>
            <person name="Brinkmann H."/>
            <person name="Rohde M."/>
            <person name="Jarek M."/>
            <person name="Friedl T."/>
            <person name="Seufert S."/>
            <person name="Schumacher M."/>
            <person name="Overmann J."/>
            <person name="Neumann-Schaal M."/>
            <person name="Petersen J."/>
        </authorList>
    </citation>
    <scope>NUCLEOTIDE SEQUENCE [LARGE SCALE GENOMIC DNA]</scope>
    <source>
        <strain evidence="1">PCC 7102</strain>
    </source>
</reference>
<name>A0A3S1J0W4_9CYAN</name>
<accession>A0A3S1J0W4</accession>
<keyword evidence="2" id="KW-1185">Reference proteome</keyword>
<comment type="caution">
    <text evidence="1">The sequence shown here is derived from an EMBL/GenBank/DDBJ whole genome shotgun (WGS) entry which is preliminary data.</text>
</comment>
<gene>
    <name evidence="1" type="ORF">DSM106972_037110</name>
</gene>
<protein>
    <submittedName>
        <fullName evidence="1">Uncharacterized protein</fullName>
    </submittedName>
</protein>
<dbReference type="RefSeq" id="WP_127082155.1">
    <property type="nucleotide sequence ID" value="NZ_RSCL01000008.1"/>
</dbReference>
<dbReference type="AlphaFoldDB" id="A0A3S1J0W4"/>